<evidence type="ECO:0000313" key="7">
    <source>
        <dbReference type="EMBL" id="PAA71669.1"/>
    </source>
</evidence>
<dbReference type="InterPro" id="IPR000217">
    <property type="entry name" value="Tubulin"/>
</dbReference>
<dbReference type="InterPro" id="IPR017975">
    <property type="entry name" value="Tubulin_CS"/>
</dbReference>
<evidence type="ECO:0000259" key="6">
    <source>
        <dbReference type="SMART" id="SM00864"/>
    </source>
</evidence>
<dbReference type="SUPFAM" id="SSF52490">
    <property type="entry name" value="Tubulin nucleotide-binding domain-like"/>
    <property type="match status" value="1"/>
</dbReference>
<keyword evidence="8" id="KW-1185">Reference proteome</keyword>
<comment type="similarity">
    <text evidence="1 5">Belongs to the tubulin family.</text>
</comment>
<name>A0A267FF31_9PLAT</name>
<dbReference type="PROSITE" id="PS00227">
    <property type="entry name" value="TUBULIN"/>
    <property type="match status" value="1"/>
</dbReference>
<dbReference type="Proteomes" id="UP000215902">
    <property type="component" value="Unassembled WGS sequence"/>
</dbReference>
<evidence type="ECO:0000313" key="8">
    <source>
        <dbReference type="Proteomes" id="UP000215902"/>
    </source>
</evidence>
<dbReference type="OrthoDB" id="2588702at2759"/>
<gene>
    <name evidence="7" type="ORF">BOX15_Mlig004393g1</name>
</gene>
<dbReference type="STRING" id="282301.A0A267FF31"/>
<dbReference type="PANTHER" id="PTHR11588">
    <property type="entry name" value="TUBULIN"/>
    <property type="match status" value="1"/>
</dbReference>
<accession>A0A267FF31</accession>
<organism evidence="7 8">
    <name type="scientific">Macrostomum lignano</name>
    <dbReference type="NCBI Taxonomy" id="282301"/>
    <lineage>
        <taxon>Eukaryota</taxon>
        <taxon>Metazoa</taxon>
        <taxon>Spiralia</taxon>
        <taxon>Lophotrochozoa</taxon>
        <taxon>Platyhelminthes</taxon>
        <taxon>Rhabditophora</taxon>
        <taxon>Macrostomorpha</taxon>
        <taxon>Macrostomida</taxon>
        <taxon>Macrostomidae</taxon>
        <taxon>Macrostomum</taxon>
    </lineage>
</organism>
<evidence type="ECO:0000256" key="3">
    <source>
        <dbReference type="ARBA" id="ARBA00022741"/>
    </source>
</evidence>
<dbReference type="GO" id="GO:0005874">
    <property type="term" value="C:microtubule"/>
    <property type="evidence" value="ECO:0007669"/>
    <property type="project" value="UniProtKB-KW"/>
</dbReference>
<evidence type="ECO:0000256" key="1">
    <source>
        <dbReference type="ARBA" id="ARBA00009636"/>
    </source>
</evidence>
<feature type="non-terminal residue" evidence="7">
    <location>
        <position position="1"/>
    </location>
</feature>
<keyword evidence="4 5" id="KW-0342">GTP-binding</keyword>
<dbReference type="SUPFAM" id="SSF55307">
    <property type="entry name" value="Tubulin C-terminal domain-like"/>
    <property type="match status" value="1"/>
</dbReference>
<dbReference type="AlphaFoldDB" id="A0A267FF31"/>
<dbReference type="Pfam" id="PF00091">
    <property type="entry name" value="Tubulin"/>
    <property type="match status" value="1"/>
</dbReference>
<dbReference type="InterPro" id="IPR036525">
    <property type="entry name" value="Tubulin/FtsZ_GTPase_sf"/>
</dbReference>
<dbReference type="Gene3D" id="3.40.50.1440">
    <property type="entry name" value="Tubulin/FtsZ, GTPase domain"/>
    <property type="match status" value="1"/>
</dbReference>
<sequence>PLTRVMSTVLVCIGQCGNQLGAEYLSHQLAVEPSVVSDALGNVRAVFVDSERKVVQSMCRKYPALRGRVPDANCVTARQGRGNNWAYGYSASGDEALCAERLVDDCIRRVGEQCDYFSGVLLAHSLAGGTGSGLGTRLAECVRDSLGLQLLAHCCVLADRDTPLQNYNSLLALSRLAGLADCMLLYRNSSEASPAQVNESVASHLSRLLSPCRSLYKSCRLGGNELAELTRSCCPLPGLSLLRTASANDLPSLLRCRPRPASTVAAVAVLRSPSGSKIRAPKSADCDALKAYLRPVAYNAFPVDYWMDSGWGGGGSSLTLAYNSVSVVDWLVPIATKSAAQLSAGAYLHHYERYLPDAREALRLASVQFEDLIAGYRSMR</sequence>
<dbReference type="InterPro" id="IPR008280">
    <property type="entry name" value="Tub_FtsZ_C"/>
</dbReference>
<dbReference type="PRINTS" id="PR01161">
    <property type="entry name" value="TUBULIN"/>
</dbReference>
<dbReference type="GO" id="GO:0005525">
    <property type="term" value="F:GTP binding"/>
    <property type="evidence" value="ECO:0007669"/>
    <property type="project" value="UniProtKB-UniRule"/>
</dbReference>
<protein>
    <recommendedName>
        <fullName evidence="6">Tubulin/FtsZ GTPase domain-containing protein</fullName>
    </recommendedName>
</protein>
<evidence type="ECO:0000256" key="2">
    <source>
        <dbReference type="ARBA" id="ARBA00022701"/>
    </source>
</evidence>
<dbReference type="SMART" id="SM00864">
    <property type="entry name" value="Tubulin"/>
    <property type="match status" value="1"/>
</dbReference>
<dbReference type="GO" id="GO:0007017">
    <property type="term" value="P:microtubule-based process"/>
    <property type="evidence" value="ECO:0007669"/>
    <property type="project" value="InterPro"/>
</dbReference>
<feature type="domain" description="Tubulin/FtsZ GTPase" evidence="6">
    <location>
        <begin position="32"/>
        <end position="223"/>
    </location>
</feature>
<keyword evidence="3 5" id="KW-0547">Nucleotide-binding</keyword>
<reference evidence="7 8" key="1">
    <citation type="submission" date="2017-06" db="EMBL/GenBank/DDBJ databases">
        <title>A platform for efficient transgenesis in Macrostomum lignano, a flatworm model organism for stem cell research.</title>
        <authorList>
            <person name="Berezikov E."/>
        </authorList>
    </citation>
    <scope>NUCLEOTIDE SEQUENCE [LARGE SCALE GENOMIC DNA]</scope>
    <source>
        <strain evidence="7">DV1</strain>
        <tissue evidence="7">Whole organism</tissue>
    </source>
</reference>
<proteinExistence type="inferred from homology"/>
<dbReference type="InterPro" id="IPR003008">
    <property type="entry name" value="Tubulin_FtsZ_GTPase"/>
</dbReference>
<evidence type="ECO:0000256" key="5">
    <source>
        <dbReference type="RuleBase" id="RU000352"/>
    </source>
</evidence>
<evidence type="ECO:0000256" key="4">
    <source>
        <dbReference type="ARBA" id="ARBA00023134"/>
    </source>
</evidence>
<comment type="caution">
    <text evidence="7">The sequence shown here is derived from an EMBL/GenBank/DDBJ whole genome shotgun (WGS) entry which is preliminary data.</text>
</comment>
<dbReference type="EMBL" id="NIVC01001149">
    <property type="protein sequence ID" value="PAA71669.1"/>
    <property type="molecule type" value="Genomic_DNA"/>
</dbReference>
<keyword evidence="2 5" id="KW-0493">Microtubule</keyword>